<evidence type="ECO:0000256" key="4">
    <source>
        <dbReference type="NCBIfam" id="TIGR00652"/>
    </source>
</evidence>
<feature type="binding site" evidence="3">
    <location>
        <begin position="79"/>
        <end position="80"/>
    </location>
    <ligand>
        <name>substrate</name>
    </ligand>
</feature>
<dbReference type="GO" id="GO:0009089">
    <property type="term" value="P:lysine biosynthetic process via diaminopimelate"/>
    <property type="evidence" value="ECO:0007669"/>
    <property type="project" value="UniProtKB-UniRule"/>
</dbReference>
<feature type="site" description="Could be important to modulate the pK values of the two catalytic cysteine residues" evidence="3">
    <location>
        <position position="186"/>
    </location>
</feature>
<keyword evidence="3" id="KW-0457">Lysine biosynthesis</keyword>
<dbReference type="NCBIfam" id="TIGR00652">
    <property type="entry name" value="DapF"/>
    <property type="match status" value="1"/>
</dbReference>
<dbReference type="GO" id="GO:0005829">
    <property type="term" value="C:cytosol"/>
    <property type="evidence" value="ECO:0007669"/>
    <property type="project" value="TreeGrafter"/>
</dbReference>
<sequence>MMRLEKYHGLGNDFLVLLDLGDRCKVDPSAVRALCDRHRGVGADGVIRVTLGPERPSERDRGPTMELFNADGSRAEMSGNGIRCLAMAMVDAGLSGPEMVVHTDAGDKVVTVDDDGWASVDMGMAKIDPKDVGVAFVDMGNPHTVVEVEDLTKLHIAKRAAEWQGRNVEFVVIGPGTDHLSMRVWERGVGETLACGTGACAAAAAAFVWGKVGRHVTVKQPGGNATVRLEGDTIILSGPADHIATVEVPWL</sequence>
<comment type="similarity">
    <text evidence="1 3">Belongs to the diaminopimelate epimerase family.</text>
</comment>
<comment type="function">
    <text evidence="3">Catalyzes the stereoinversion of LL-2,6-diaminopimelate (L,L-DAP) to meso-diaminopimelate (meso-DAP), a precursor of L-lysine and an essential component of the bacterial peptidoglycan.</text>
</comment>
<evidence type="ECO:0000256" key="3">
    <source>
        <dbReference type="HAMAP-Rule" id="MF_00197"/>
    </source>
</evidence>
<dbReference type="GO" id="GO:0008837">
    <property type="term" value="F:diaminopimelate epimerase activity"/>
    <property type="evidence" value="ECO:0007669"/>
    <property type="project" value="UniProtKB-UniRule"/>
</dbReference>
<dbReference type="PANTHER" id="PTHR31689:SF0">
    <property type="entry name" value="DIAMINOPIMELATE EPIMERASE"/>
    <property type="match status" value="1"/>
</dbReference>
<feature type="binding site" evidence="3">
    <location>
        <position position="141"/>
    </location>
    <ligand>
        <name>substrate</name>
    </ligand>
</feature>
<feature type="binding site" evidence="3">
    <location>
        <begin position="196"/>
        <end position="197"/>
    </location>
    <ligand>
        <name>substrate</name>
    </ligand>
</feature>
<comment type="caution">
    <text evidence="3">Lacks conserved residue(s) required for the propagation of feature annotation.</text>
</comment>
<dbReference type="HAMAP" id="MF_00197">
    <property type="entry name" value="DAP_epimerase"/>
    <property type="match status" value="1"/>
</dbReference>
<comment type="subcellular location">
    <subcellularLocation>
        <location evidence="3">Cytoplasm</location>
    </subcellularLocation>
</comment>
<evidence type="ECO:0000256" key="2">
    <source>
        <dbReference type="ARBA" id="ARBA00023235"/>
    </source>
</evidence>
<dbReference type="PANTHER" id="PTHR31689">
    <property type="entry name" value="DIAMINOPIMELATE EPIMERASE, CHLOROPLASTIC"/>
    <property type="match status" value="1"/>
</dbReference>
<dbReference type="Pfam" id="PF01678">
    <property type="entry name" value="DAP_epimerase"/>
    <property type="match status" value="2"/>
</dbReference>
<feature type="binding site" evidence="3">
    <location>
        <position position="167"/>
    </location>
    <ligand>
        <name>substrate</name>
    </ligand>
</feature>
<feature type="site" description="Could be important to modulate the pK values of the two catalytic cysteine residues" evidence="3">
    <location>
        <position position="143"/>
    </location>
</feature>
<dbReference type="InterPro" id="IPR001653">
    <property type="entry name" value="DAP_epimerase_DapF"/>
</dbReference>
<keyword evidence="3" id="KW-0963">Cytoplasm</keyword>
<accession>A0A6J4IUI4</accession>
<dbReference type="Gene3D" id="3.10.310.10">
    <property type="entry name" value="Diaminopimelate Epimerase, Chain A, domain 1"/>
    <property type="match status" value="2"/>
</dbReference>
<gene>
    <name evidence="3" type="primary">dapF</name>
    <name evidence="5" type="ORF">AVDCRST_MAG10-2650</name>
</gene>
<reference evidence="5" key="1">
    <citation type="submission" date="2020-02" db="EMBL/GenBank/DDBJ databases">
        <authorList>
            <person name="Meier V. D."/>
        </authorList>
    </citation>
    <scope>NUCLEOTIDE SEQUENCE</scope>
    <source>
        <strain evidence="5">AVDCRST_MAG10</strain>
    </source>
</reference>
<keyword evidence="3" id="KW-0028">Amino-acid biosynthesis</keyword>
<feature type="binding site" evidence="3">
    <location>
        <position position="12"/>
    </location>
    <ligand>
        <name>substrate</name>
    </ligand>
</feature>
<evidence type="ECO:0000313" key="5">
    <source>
        <dbReference type="EMBL" id="CAA9259169.1"/>
    </source>
</evidence>
<feature type="binding site" evidence="3">
    <location>
        <begin position="186"/>
        <end position="187"/>
    </location>
    <ligand>
        <name>substrate</name>
    </ligand>
</feature>
<feature type="active site" description="Proton acceptor" evidence="3">
    <location>
        <position position="195"/>
    </location>
</feature>
<comment type="catalytic activity">
    <reaction evidence="3">
        <text>(2S,6S)-2,6-diaminopimelate = meso-2,6-diaminopimelate</text>
        <dbReference type="Rhea" id="RHEA:15393"/>
        <dbReference type="ChEBI" id="CHEBI:57609"/>
        <dbReference type="ChEBI" id="CHEBI:57791"/>
        <dbReference type="EC" id="5.1.1.7"/>
    </reaction>
</comment>
<proteinExistence type="inferred from homology"/>
<comment type="pathway">
    <text evidence="3">Amino-acid biosynthesis; L-lysine biosynthesis via DAP pathway; DL-2,6-diaminopimelate from LL-2,6-diaminopimelate: step 1/1.</text>
</comment>
<dbReference type="UniPathway" id="UPA00034">
    <property type="reaction ID" value="UER00025"/>
</dbReference>
<organism evidence="5">
    <name type="scientific">uncultured Acidimicrobiales bacterium</name>
    <dbReference type="NCBI Taxonomy" id="310071"/>
    <lineage>
        <taxon>Bacteria</taxon>
        <taxon>Bacillati</taxon>
        <taxon>Actinomycetota</taxon>
        <taxon>Acidimicrobiia</taxon>
        <taxon>Acidimicrobiales</taxon>
        <taxon>environmental samples</taxon>
    </lineage>
</organism>
<keyword evidence="2 3" id="KW-0413">Isomerase</keyword>
<feature type="binding site" evidence="3">
    <location>
        <position position="69"/>
    </location>
    <ligand>
        <name>substrate</name>
    </ligand>
</feature>
<dbReference type="SUPFAM" id="SSF54506">
    <property type="entry name" value="Diaminopimelate epimerase-like"/>
    <property type="match status" value="2"/>
</dbReference>
<dbReference type="EC" id="5.1.1.7" evidence="3 4"/>
<dbReference type="EMBL" id="CADCTB010000162">
    <property type="protein sequence ID" value="CAA9259169.1"/>
    <property type="molecule type" value="Genomic_DNA"/>
</dbReference>
<name>A0A6J4IUI4_9ACTN</name>
<dbReference type="AlphaFoldDB" id="A0A6J4IUI4"/>
<protein>
    <recommendedName>
        <fullName evidence="3 4">Diaminopimelate epimerase</fullName>
        <shortName evidence="3">DAP epimerase</shortName>
        <ecNumber evidence="3 4">5.1.1.7</ecNumber>
    </recommendedName>
    <alternativeName>
        <fullName evidence="3">PLP-independent amino acid racemase</fullName>
    </alternativeName>
</protein>
<evidence type="ECO:0000256" key="1">
    <source>
        <dbReference type="ARBA" id="ARBA00010219"/>
    </source>
</evidence>
<comment type="subunit">
    <text evidence="3">Homodimer.</text>
</comment>